<dbReference type="Proteomes" id="UP000233398">
    <property type="component" value="Unassembled WGS sequence"/>
</dbReference>
<gene>
    <name evidence="1" type="ORF">CWD77_01855</name>
</gene>
<dbReference type="AlphaFoldDB" id="A0A2N0VJ65"/>
<dbReference type="OrthoDB" id="674654at2"/>
<organism evidence="1 2">
    <name type="scientific">Rhodohalobacter barkolensis</name>
    <dbReference type="NCBI Taxonomy" id="2053187"/>
    <lineage>
        <taxon>Bacteria</taxon>
        <taxon>Pseudomonadati</taxon>
        <taxon>Balneolota</taxon>
        <taxon>Balneolia</taxon>
        <taxon>Balneolales</taxon>
        <taxon>Balneolaceae</taxon>
        <taxon>Rhodohalobacter</taxon>
    </lineage>
</organism>
<comment type="caution">
    <text evidence="1">The sequence shown here is derived from an EMBL/GenBank/DDBJ whole genome shotgun (WGS) entry which is preliminary data.</text>
</comment>
<proteinExistence type="predicted"/>
<evidence type="ECO:0000313" key="1">
    <source>
        <dbReference type="EMBL" id="PKD44235.1"/>
    </source>
</evidence>
<keyword evidence="2" id="KW-1185">Reference proteome</keyword>
<evidence type="ECO:0008006" key="3">
    <source>
        <dbReference type="Google" id="ProtNLM"/>
    </source>
</evidence>
<protein>
    <recommendedName>
        <fullName evidence="3">TraB family protein</fullName>
    </recommendedName>
</protein>
<reference evidence="1 2" key="1">
    <citation type="submission" date="2017-11" db="EMBL/GenBank/DDBJ databases">
        <title>Rhodohalobacter 15182 sp. nov., isolated from a salt lake.</title>
        <authorList>
            <person name="Han S."/>
        </authorList>
    </citation>
    <scope>NUCLEOTIDE SEQUENCE [LARGE SCALE GENOMIC DNA]</scope>
    <source>
        <strain evidence="1 2">15182</strain>
    </source>
</reference>
<name>A0A2N0VJ65_9BACT</name>
<dbReference type="RefSeq" id="WP_101071525.1">
    <property type="nucleotide sequence ID" value="NZ_PISP01000001.1"/>
</dbReference>
<accession>A0A2N0VJ65</accession>
<sequence>MNNITLISTVHEEIGKCNSDQLCEIIEKIGPEVIFLEAPENSYSEYDKMRYTSFGVLHKKLELSAIQKYSIKTSFDYVPVLDKGLSDSFEKKYDIVCEKKELQNLIDNFNSLAAEHGFKFLNSTESIKLHEEMRMLESRILNESEIDKMANEYIDAYENSMLRNIYSYCKTNKFNKAIFMCGVAHRISIIKKIEEYKAQEEIDLSWTIFGE</sequence>
<evidence type="ECO:0000313" key="2">
    <source>
        <dbReference type="Proteomes" id="UP000233398"/>
    </source>
</evidence>
<dbReference type="EMBL" id="PISP01000001">
    <property type="protein sequence ID" value="PKD44235.1"/>
    <property type="molecule type" value="Genomic_DNA"/>
</dbReference>